<dbReference type="Gene3D" id="1.10.45.10">
    <property type="entry name" value="Vanillyl-alcohol Oxidase, Chain A, domain 4"/>
    <property type="match status" value="1"/>
</dbReference>
<dbReference type="InterPro" id="IPR016164">
    <property type="entry name" value="FAD-linked_Oxase-like_C"/>
</dbReference>
<comment type="cofactor">
    <cofactor evidence="1">
        <name>FAD</name>
        <dbReference type="ChEBI" id="CHEBI:57692"/>
    </cofactor>
</comment>
<keyword evidence="8" id="KW-0408">Iron</keyword>
<dbReference type="InterPro" id="IPR004017">
    <property type="entry name" value="Cys_rich_dom"/>
</dbReference>
<organism evidence="13 14">
    <name type="scientific">Arthrobacter stackebrandtii</name>
    <dbReference type="NCBI Taxonomy" id="272161"/>
    <lineage>
        <taxon>Bacteria</taxon>
        <taxon>Bacillati</taxon>
        <taxon>Actinomycetota</taxon>
        <taxon>Actinomycetes</taxon>
        <taxon>Micrococcales</taxon>
        <taxon>Micrococcaceae</taxon>
        <taxon>Arthrobacter</taxon>
    </lineage>
</organism>
<dbReference type="PANTHER" id="PTHR11748:SF111">
    <property type="entry name" value="D-LACTATE DEHYDROGENASE, MITOCHONDRIAL-RELATED"/>
    <property type="match status" value="1"/>
</dbReference>
<dbReference type="PROSITE" id="PS00198">
    <property type="entry name" value="4FE4S_FER_1"/>
    <property type="match status" value="1"/>
</dbReference>
<dbReference type="PROSITE" id="PS51387">
    <property type="entry name" value="FAD_PCMH"/>
    <property type="match status" value="1"/>
</dbReference>
<evidence type="ECO:0000256" key="5">
    <source>
        <dbReference type="ARBA" id="ARBA00022827"/>
    </source>
</evidence>
<keyword evidence="3" id="KW-0285">Flavoprotein</keyword>
<dbReference type="Pfam" id="PF02754">
    <property type="entry name" value="CCG"/>
    <property type="match status" value="2"/>
</dbReference>
<dbReference type="Pfam" id="PF02913">
    <property type="entry name" value="FAD-oxidase_C"/>
    <property type="match status" value="1"/>
</dbReference>
<evidence type="ECO:0000256" key="6">
    <source>
        <dbReference type="ARBA" id="ARBA00022946"/>
    </source>
</evidence>
<comment type="caution">
    <text evidence="13">The sequence shown here is derived from an EMBL/GenBank/DDBJ whole genome shotgun (WGS) entry which is preliminary data.</text>
</comment>
<dbReference type="Gene3D" id="3.30.43.10">
    <property type="entry name" value="Uridine Diphospho-n-acetylenolpyruvylglucosamine Reductase, domain 2"/>
    <property type="match status" value="1"/>
</dbReference>
<keyword evidence="6" id="KW-0809">Transit peptide</keyword>
<sequence length="961" mass="100634">MSVQTGADGGTTDVLGGALLQEVRAAMGGAEQTRTGALDRHANAHDASHFLLIPQAVAVPANAAEVGALMRISSSRCLPLTLRSGGTSLSGQAVSGGLLVDVRKNFRSIDVLDGGARVRVQPGVTVRELNARLLRFGRKFGPDPASEAACTIGGVVANNSSGMACGTTDNAYRTLESLTLVLPSGTVIDTGAPDAAARLRAQEPELFRGLGELAERVRSNPASRATIEAQFAMKNTMGYGLNSLLDFDDPVDILAHLVIGSEGTLGFVAEAVFRTVPRLAHATSGLLVFKDLEAANSALPALVDSGAATVELMDSLSLKVGQGLTQVPGVVRDLNVDRHAALLVEYQTGDRDELADLNAKAVSLAATLGLDEPADFSSDATVRAELWHLRKGLYTSVAGARPLGTTALLEDVVVPVPVLGRTCVALGELFKKYSYANSVIFGHAKDGNIHFMLTDKFASKGELERYSAFTEDMVDVVLGEGGSLKAEHGTGRVMAPFVRRQYGDELYGVMRRIKELCDPAGMLNPGVILDDDDMAHLRHIKAAPPAVDPEVDRCVSCGYCEPVCPSKNLTLTPRQRIVTLRDMEQARSEGNTALADAIAKDFDYAGVDTCAVDGMCQTACPVDINTGTLVKHLRERDAGTVEGAVWGAAAKHWGAVTQGAGLALGVAAKVPAAVVLPVNKVARKILGEDTLPLYSSELPAGGAARRRAAPAGEPAAVYFPACVNVMFGPAGEGASGVQASFEQLCAAAGVELLVPEGISDACCGTPWSSKGMASGLAAMHARTLKLLREATRDGELAVICDASSCTEGLLHTIESERLVPGQRPLRVVDAVEFTAQELLPRLDEKWEKLESLALHPTCSSARMGLNPALEAVAGAAAEFVQVPERWGCCGFAGDRGMLHPELTASATAAQAADVAAMDAVGHASCNRTCELGMTRATGRDYRHVLEILADAVCGKDPVTGA</sequence>
<keyword evidence="14" id="KW-1185">Reference proteome</keyword>
<dbReference type="InterPro" id="IPR017896">
    <property type="entry name" value="4Fe4S_Fe-S-bd"/>
</dbReference>
<dbReference type="PANTHER" id="PTHR11748">
    <property type="entry name" value="D-LACTATE DEHYDROGENASE"/>
    <property type="match status" value="1"/>
</dbReference>
<dbReference type="InterPro" id="IPR016167">
    <property type="entry name" value="FAD-bd_PCMH_sub1"/>
</dbReference>
<dbReference type="PROSITE" id="PS51379">
    <property type="entry name" value="4FE4S_FER_2"/>
    <property type="match status" value="1"/>
</dbReference>
<dbReference type="Gene3D" id="3.30.70.2740">
    <property type="match status" value="1"/>
</dbReference>
<evidence type="ECO:0000313" key="13">
    <source>
        <dbReference type="EMBL" id="MBP2412578.1"/>
    </source>
</evidence>
<evidence type="ECO:0000256" key="7">
    <source>
        <dbReference type="ARBA" id="ARBA00023002"/>
    </source>
</evidence>
<name>A0ABS4YUV2_9MICC</name>
<dbReference type="SUPFAM" id="SSF56176">
    <property type="entry name" value="FAD-binding/transporter-associated domain-like"/>
    <property type="match status" value="1"/>
</dbReference>
<evidence type="ECO:0000256" key="8">
    <source>
        <dbReference type="ARBA" id="ARBA00023004"/>
    </source>
</evidence>
<evidence type="ECO:0000256" key="1">
    <source>
        <dbReference type="ARBA" id="ARBA00001974"/>
    </source>
</evidence>
<dbReference type="Gene3D" id="3.30.465.10">
    <property type="match status" value="1"/>
</dbReference>
<dbReference type="InterPro" id="IPR004113">
    <property type="entry name" value="FAD-bd_oxidored_4_C"/>
</dbReference>
<dbReference type="Pfam" id="PF01565">
    <property type="entry name" value="FAD_binding_4"/>
    <property type="match status" value="1"/>
</dbReference>
<dbReference type="InterPro" id="IPR017900">
    <property type="entry name" value="4Fe4S_Fe_S_CS"/>
</dbReference>
<reference evidence="13 14" key="1">
    <citation type="submission" date="2021-03" db="EMBL/GenBank/DDBJ databases">
        <title>Sequencing the genomes of 1000 actinobacteria strains.</title>
        <authorList>
            <person name="Klenk H.-P."/>
        </authorList>
    </citation>
    <scope>NUCLEOTIDE SEQUENCE [LARGE SCALE GENOMIC DNA]</scope>
    <source>
        <strain evidence="13 14">DSM 16005</strain>
    </source>
</reference>
<dbReference type="Gene3D" id="1.10.1060.10">
    <property type="entry name" value="Alpha-helical ferredoxin"/>
    <property type="match status" value="1"/>
</dbReference>
<dbReference type="InterPro" id="IPR006094">
    <property type="entry name" value="Oxid_FAD_bind_N"/>
</dbReference>
<dbReference type="Pfam" id="PF13183">
    <property type="entry name" value="Fer4_8"/>
    <property type="match status" value="1"/>
</dbReference>
<dbReference type="EMBL" id="JAGIOI010000001">
    <property type="protein sequence ID" value="MBP2412578.1"/>
    <property type="molecule type" value="Genomic_DNA"/>
</dbReference>
<dbReference type="RefSeq" id="WP_209678810.1">
    <property type="nucleotide sequence ID" value="NZ_JAGIOI010000001.1"/>
</dbReference>
<evidence type="ECO:0000259" key="11">
    <source>
        <dbReference type="PROSITE" id="PS51379"/>
    </source>
</evidence>
<evidence type="ECO:0000256" key="10">
    <source>
        <dbReference type="ARBA" id="ARBA00038897"/>
    </source>
</evidence>
<accession>A0ABS4YUV2</accession>
<keyword evidence="4" id="KW-0479">Metal-binding</keyword>
<dbReference type="SUPFAM" id="SSF46548">
    <property type="entry name" value="alpha-helical ferredoxin"/>
    <property type="match status" value="1"/>
</dbReference>
<dbReference type="InterPro" id="IPR016169">
    <property type="entry name" value="FAD-bd_PCMH_sub2"/>
</dbReference>
<evidence type="ECO:0000313" key="14">
    <source>
        <dbReference type="Proteomes" id="UP000711614"/>
    </source>
</evidence>
<proteinExistence type="inferred from homology"/>
<feature type="domain" description="FAD-binding PCMH-type" evidence="12">
    <location>
        <begin position="50"/>
        <end position="278"/>
    </location>
</feature>
<evidence type="ECO:0000256" key="2">
    <source>
        <dbReference type="ARBA" id="ARBA00008000"/>
    </source>
</evidence>
<dbReference type="EC" id="1.1.2.4" evidence="10"/>
<keyword evidence="7" id="KW-0560">Oxidoreductase</keyword>
<dbReference type="InterPro" id="IPR009051">
    <property type="entry name" value="Helical_ferredxn"/>
</dbReference>
<dbReference type="InterPro" id="IPR016166">
    <property type="entry name" value="FAD-bd_PCMH"/>
</dbReference>
<evidence type="ECO:0000256" key="9">
    <source>
        <dbReference type="ARBA" id="ARBA00023014"/>
    </source>
</evidence>
<comment type="similarity">
    <text evidence="2">Belongs to the FAD-binding oxidoreductase/transferase type 4 family.</text>
</comment>
<dbReference type="Proteomes" id="UP000711614">
    <property type="component" value="Unassembled WGS sequence"/>
</dbReference>
<keyword evidence="5" id="KW-0274">FAD</keyword>
<keyword evidence="9" id="KW-0411">Iron-sulfur</keyword>
<evidence type="ECO:0000259" key="12">
    <source>
        <dbReference type="PROSITE" id="PS51387"/>
    </source>
</evidence>
<dbReference type="InterPro" id="IPR036318">
    <property type="entry name" value="FAD-bd_PCMH-like_sf"/>
</dbReference>
<dbReference type="InterPro" id="IPR016171">
    <property type="entry name" value="Vanillyl_alc_oxidase_C-sub2"/>
</dbReference>
<dbReference type="SUPFAM" id="SSF55103">
    <property type="entry name" value="FAD-linked oxidases, C-terminal domain"/>
    <property type="match status" value="1"/>
</dbReference>
<protein>
    <recommendedName>
        <fullName evidence="10">D-lactate dehydrogenase (cytochrome)</fullName>
        <ecNumber evidence="10">1.1.2.4</ecNumber>
    </recommendedName>
</protein>
<gene>
    <name evidence="13" type="ORF">JOF48_001377</name>
</gene>
<evidence type="ECO:0000256" key="3">
    <source>
        <dbReference type="ARBA" id="ARBA00022630"/>
    </source>
</evidence>
<evidence type="ECO:0000256" key="4">
    <source>
        <dbReference type="ARBA" id="ARBA00022723"/>
    </source>
</evidence>
<feature type="domain" description="4Fe-4S ferredoxin-type" evidence="11">
    <location>
        <begin position="543"/>
        <end position="574"/>
    </location>
</feature>